<keyword evidence="3" id="KW-0670">Pyruvate</keyword>
<dbReference type="Pfam" id="PF01326">
    <property type="entry name" value="PPDK_N"/>
    <property type="match status" value="1"/>
</dbReference>
<sequence>MEKLLIADKTTWGSKALNLALMQEYGLPIPAFSVYRLNTFREATQQAYLARKQASYEREELSLEGLSETLQTWSRELVKAADFQQVSELQTDGLYSVRSSATVEDSRDTSFAGQFKTHLHVPAHQLREAIAEVVSSLYSLSSLSYLLHHNIDLNEAEMLVIVQEMIEGDVSGVYFTANPQGVLNEHIAVLGFGTGDQIVEDRVPTTTLTHYPMDQLTYFEVTEEANVVTSPIPTDAQISALEAMASQVNELFGPFMDIEFTFKDQQLYVLQARPITTFEQDISELEAKIILDNSNIIESYPGTTTPLTFSFIQAAYSSVFRGLAQRIVGTKSVKEGEILNAYEATFQDMIAMVNSRVYYQIQNWYQLLQLLPFSKKIIPVWQDMLGVRQTTIPQTPSHISGWQRVKVSFNILKAFKSAPKLMQQLDRDFQAIEQIYLTDYSSSASFQQLHELFVTLKEAVLDQWDITLVNDLYAFVFTGLHKHLNKKRPEAELELTGIEQIESMKPANELARLVIEIHQQPDYHRQLRRIHNNSHNTLIRSFVENDQHYLTTAIRNYIQQYGNRVPEELKLETATYQTHPELFIEALLNYPIEMSQESSRQLNYSTNGGFNPIRRYVREQALQGIRYRESSRLNRTRIYGMMRQIFLTMGQRLVESGHLKAVEDVFWLTLDELFALPDTKTGSANFIQQRKEKYQLDQGLPAVNRYLFVDQLIEKNNVGIHIATKQSNGETFSGIACSKGQIRAEVIKIDSIQAISPQDTRSKIIVTRMTDPGWVHLLTQASGIIAERGSMLSHTAIISRELGLPSIVNVSGIMAALETGDIVEMDGQLGTIRRVVKGGSR</sequence>
<dbReference type="InterPro" id="IPR013815">
    <property type="entry name" value="ATP_grasp_subdomain_1"/>
</dbReference>
<dbReference type="PANTHER" id="PTHR43615">
    <property type="entry name" value="PHOSPHOENOLPYRUVATE SYNTHASE-RELATED"/>
    <property type="match status" value="1"/>
</dbReference>
<dbReference type="InterPro" id="IPR008279">
    <property type="entry name" value="PEP-util_enz_mobile_dom"/>
</dbReference>
<dbReference type="NCBIfam" id="NF004882">
    <property type="entry name" value="PRK06241.2-3"/>
    <property type="match status" value="1"/>
</dbReference>
<protein>
    <submittedName>
        <fullName evidence="3">Phosphoenolpyruvate synthase</fullName>
    </submittedName>
</protein>
<reference evidence="3 4" key="1">
    <citation type="submission" date="2019-11" db="EMBL/GenBank/DDBJ databases">
        <title>Characterisation of Fundicoccus ignavus gen. nov. sp. nov., a novel genus of the family Aerococcaceae isolated from bulk tank milk.</title>
        <authorList>
            <person name="Siebert A."/>
            <person name="Huptas C."/>
            <person name="Wenning M."/>
            <person name="Scherer S."/>
            <person name="Doll E.V."/>
        </authorList>
    </citation>
    <scope>NUCLEOTIDE SEQUENCE [LARGE SCALE GENOMIC DNA]</scope>
    <source>
        <strain evidence="3 4">WS4759</strain>
    </source>
</reference>
<dbReference type="GO" id="GO:0005524">
    <property type="term" value="F:ATP binding"/>
    <property type="evidence" value="ECO:0007669"/>
    <property type="project" value="InterPro"/>
</dbReference>
<evidence type="ECO:0000313" key="4">
    <source>
        <dbReference type="Proteomes" id="UP000430975"/>
    </source>
</evidence>
<gene>
    <name evidence="3" type="ORF">GIY09_04250</name>
</gene>
<keyword evidence="4" id="KW-1185">Reference proteome</keyword>
<dbReference type="EMBL" id="WJQS01000003">
    <property type="protein sequence ID" value="MRI85084.1"/>
    <property type="molecule type" value="Genomic_DNA"/>
</dbReference>
<dbReference type="SUPFAM" id="SSF56059">
    <property type="entry name" value="Glutathione synthetase ATP-binding domain-like"/>
    <property type="match status" value="1"/>
</dbReference>
<dbReference type="InterPro" id="IPR051549">
    <property type="entry name" value="PEP_Utilizing_Enz"/>
</dbReference>
<dbReference type="Gene3D" id="3.30.470.20">
    <property type="entry name" value="ATP-grasp fold, B domain"/>
    <property type="match status" value="1"/>
</dbReference>
<feature type="domain" description="PEP-utilising enzyme mobile" evidence="1">
    <location>
        <begin position="762"/>
        <end position="830"/>
    </location>
</feature>
<dbReference type="GO" id="GO:0016301">
    <property type="term" value="F:kinase activity"/>
    <property type="evidence" value="ECO:0007669"/>
    <property type="project" value="InterPro"/>
</dbReference>
<evidence type="ECO:0000259" key="2">
    <source>
        <dbReference type="Pfam" id="PF01326"/>
    </source>
</evidence>
<name>A0A6I2GEJ1_9LACT</name>
<dbReference type="Gene3D" id="3.50.30.10">
    <property type="entry name" value="Phosphohistidine domain"/>
    <property type="match status" value="1"/>
</dbReference>
<dbReference type="Proteomes" id="UP000430975">
    <property type="component" value="Unassembled WGS sequence"/>
</dbReference>
<feature type="domain" description="Pyruvate phosphate dikinase AMP/ATP-binding" evidence="2">
    <location>
        <begin position="12"/>
        <end position="283"/>
    </location>
</feature>
<dbReference type="SUPFAM" id="SSF52009">
    <property type="entry name" value="Phosphohistidine domain"/>
    <property type="match status" value="1"/>
</dbReference>
<dbReference type="InterPro" id="IPR002192">
    <property type="entry name" value="PPDK_AMP/ATP-bd"/>
</dbReference>
<comment type="caution">
    <text evidence="3">The sequence shown here is derived from an EMBL/GenBank/DDBJ whole genome shotgun (WGS) entry which is preliminary data.</text>
</comment>
<accession>A0A6I2GEJ1</accession>
<proteinExistence type="predicted"/>
<evidence type="ECO:0000313" key="3">
    <source>
        <dbReference type="EMBL" id="MRI85084.1"/>
    </source>
</evidence>
<dbReference type="Gene3D" id="3.30.1490.20">
    <property type="entry name" value="ATP-grasp fold, A domain"/>
    <property type="match status" value="1"/>
</dbReference>
<organism evidence="3 4">
    <name type="scientific">Fundicoccus ignavus</name>
    <dbReference type="NCBI Taxonomy" id="2664442"/>
    <lineage>
        <taxon>Bacteria</taxon>
        <taxon>Bacillati</taxon>
        <taxon>Bacillota</taxon>
        <taxon>Bacilli</taxon>
        <taxon>Lactobacillales</taxon>
        <taxon>Aerococcaceae</taxon>
        <taxon>Fundicoccus</taxon>
    </lineage>
</organism>
<dbReference type="Pfam" id="PF00391">
    <property type="entry name" value="PEP-utilizers"/>
    <property type="match status" value="1"/>
</dbReference>
<dbReference type="InterPro" id="IPR036637">
    <property type="entry name" value="Phosphohistidine_dom_sf"/>
</dbReference>
<dbReference type="PANTHER" id="PTHR43615:SF1">
    <property type="entry name" value="PPDK_N DOMAIN-CONTAINING PROTEIN"/>
    <property type="match status" value="1"/>
</dbReference>
<evidence type="ECO:0000259" key="1">
    <source>
        <dbReference type="Pfam" id="PF00391"/>
    </source>
</evidence>
<dbReference type="AlphaFoldDB" id="A0A6I2GEJ1"/>
<dbReference type="RefSeq" id="WP_153863315.1">
    <property type="nucleotide sequence ID" value="NZ_WJQS01000003.1"/>
</dbReference>